<reference evidence="9" key="1">
    <citation type="submission" date="2016-10" db="EMBL/GenBank/DDBJ databases">
        <authorList>
            <person name="Varghese N."/>
            <person name="Submissions S."/>
        </authorList>
    </citation>
    <scope>NUCLEOTIDE SEQUENCE [LARGE SCALE GENOMIC DNA]</scope>
    <source>
        <strain evidence="9">CGMCC 1.11147</strain>
    </source>
</reference>
<dbReference type="PANTHER" id="PTHR35007">
    <property type="entry name" value="INTEGRAL MEMBRANE PROTEIN-RELATED"/>
    <property type="match status" value="1"/>
</dbReference>
<keyword evidence="3 6" id="KW-0812">Transmembrane</keyword>
<dbReference type="AlphaFoldDB" id="A0A1H0CE10"/>
<dbReference type="InterPro" id="IPR018076">
    <property type="entry name" value="T2SS_GspF_dom"/>
</dbReference>
<dbReference type="STRING" id="1005944.SAMN05192576_2397"/>
<feature type="transmembrane region" description="Helical" evidence="6">
    <location>
        <begin position="210"/>
        <end position="234"/>
    </location>
</feature>
<dbReference type="Proteomes" id="UP000199004">
    <property type="component" value="Unassembled WGS sequence"/>
</dbReference>
<evidence type="ECO:0000259" key="7">
    <source>
        <dbReference type="Pfam" id="PF00482"/>
    </source>
</evidence>
<gene>
    <name evidence="8" type="ORF">SAMN05192576_2397</name>
</gene>
<evidence type="ECO:0000256" key="5">
    <source>
        <dbReference type="ARBA" id="ARBA00023136"/>
    </source>
</evidence>
<keyword evidence="2" id="KW-1003">Cell membrane</keyword>
<protein>
    <submittedName>
        <fullName evidence="8">Type II secretion system (T2SS), protein F</fullName>
    </submittedName>
</protein>
<evidence type="ECO:0000256" key="4">
    <source>
        <dbReference type="ARBA" id="ARBA00022989"/>
    </source>
</evidence>
<name>A0A1H0CE10_9ACTN</name>
<keyword evidence="5 6" id="KW-0472">Membrane</keyword>
<accession>A0A1H0CE10</accession>
<feature type="transmembrane region" description="Helical" evidence="6">
    <location>
        <begin position="51"/>
        <end position="81"/>
    </location>
</feature>
<dbReference type="EMBL" id="FNIC01000003">
    <property type="protein sequence ID" value="SDN56100.1"/>
    <property type="molecule type" value="Genomic_DNA"/>
</dbReference>
<dbReference type="RefSeq" id="WP_245715237.1">
    <property type="nucleotide sequence ID" value="NZ_BKAE01000006.1"/>
</dbReference>
<feature type="domain" description="Type II secretion system protein GspF" evidence="7">
    <location>
        <begin position="105"/>
        <end position="225"/>
    </location>
</feature>
<evidence type="ECO:0000256" key="6">
    <source>
        <dbReference type="SAM" id="Phobius"/>
    </source>
</evidence>
<comment type="subcellular location">
    <subcellularLocation>
        <location evidence="1">Cell membrane</location>
        <topology evidence="1">Multi-pass membrane protein</topology>
    </subcellularLocation>
</comment>
<dbReference type="Pfam" id="PF00482">
    <property type="entry name" value="T2SSF"/>
    <property type="match status" value="1"/>
</dbReference>
<organism evidence="8 9">
    <name type="scientific">Nocardioides szechwanensis</name>
    <dbReference type="NCBI Taxonomy" id="1005944"/>
    <lineage>
        <taxon>Bacteria</taxon>
        <taxon>Bacillati</taxon>
        <taxon>Actinomycetota</taxon>
        <taxon>Actinomycetes</taxon>
        <taxon>Propionibacteriales</taxon>
        <taxon>Nocardioidaceae</taxon>
        <taxon>Nocardioides</taxon>
    </lineage>
</organism>
<evidence type="ECO:0000313" key="9">
    <source>
        <dbReference type="Proteomes" id="UP000199004"/>
    </source>
</evidence>
<keyword evidence="4 6" id="KW-1133">Transmembrane helix</keyword>
<proteinExistence type="predicted"/>
<evidence type="ECO:0000313" key="8">
    <source>
        <dbReference type="EMBL" id="SDN56100.1"/>
    </source>
</evidence>
<evidence type="ECO:0000256" key="2">
    <source>
        <dbReference type="ARBA" id="ARBA00022475"/>
    </source>
</evidence>
<sequence>MTALWVAVLAAAAVLLAWPPAVPAPRARPAAVEQPSADAAAVPRSRALMCLLAGVAAALFVGGAGGLAAGVVAAVAAWVTLGRAEPTVVRREREAVQHELPHMVTLLAAALRAGAAPAEAARLVCRALPGPATRRLERTVAHLELGADPGQVWERLAREPGLAPLGRALARSQATGASVVAAVDRLSDELAREARGQVEDRARAVGVKAAVPLGLCLLPAFVLIGIVPLVAGLLSTLAW</sequence>
<evidence type="ECO:0000256" key="1">
    <source>
        <dbReference type="ARBA" id="ARBA00004651"/>
    </source>
</evidence>
<dbReference type="GO" id="GO:0005886">
    <property type="term" value="C:plasma membrane"/>
    <property type="evidence" value="ECO:0007669"/>
    <property type="project" value="UniProtKB-SubCell"/>
</dbReference>
<evidence type="ECO:0000256" key="3">
    <source>
        <dbReference type="ARBA" id="ARBA00022692"/>
    </source>
</evidence>
<keyword evidence="9" id="KW-1185">Reference proteome</keyword>
<dbReference type="PANTHER" id="PTHR35007:SF3">
    <property type="entry name" value="POSSIBLE CONSERVED ALANINE RICH MEMBRANE PROTEIN"/>
    <property type="match status" value="1"/>
</dbReference>